<keyword evidence="2" id="KW-1133">Transmembrane helix</keyword>
<protein>
    <submittedName>
        <fullName evidence="3">Uncharacterized protein</fullName>
    </submittedName>
</protein>
<keyword evidence="4" id="KW-1185">Reference proteome</keyword>
<reference evidence="3 4" key="1">
    <citation type="submission" date="2020-12" db="EMBL/GenBank/DDBJ databases">
        <title>Enhanced detection system for hospital associated transmission using whole genome sequencing surveillance.</title>
        <authorList>
            <person name="Harrison L.H."/>
            <person name="Van Tyne D."/>
            <person name="Marsh J.W."/>
            <person name="Griffith M.P."/>
            <person name="Snyder D.J."/>
            <person name="Cooper V.S."/>
            <person name="Mustapha M."/>
        </authorList>
    </citation>
    <scope>NUCLEOTIDE SEQUENCE [LARGE SCALE GENOMIC DNA]</scope>
    <source>
        <strain evidence="3 4">SER00238</strain>
    </source>
</reference>
<comment type="caution">
    <text evidence="3">The sequence shown here is derived from an EMBL/GenBank/DDBJ whole genome shotgun (WGS) entry which is preliminary data.</text>
</comment>
<name>A0ABS0TTZ2_SERPR</name>
<feature type="transmembrane region" description="Helical" evidence="2">
    <location>
        <begin position="13"/>
        <end position="33"/>
    </location>
</feature>
<dbReference type="EMBL" id="JAEHSL010000012">
    <property type="protein sequence ID" value="MBI6181837.1"/>
    <property type="molecule type" value="Genomic_DNA"/>
</dbReference>
<evidence type="ECO:0000313" key="3">
    <source>
        <dbReference type="EMBL" id="MBI6181837.1"/>
    </source>
</evidence>
<feature type="region of interest" description="Disordered" evidence="1">
    <location>
        <begin position="66"/>
        <end position="86"/>
    </location>
</feature>
<evidence type="ECO:0000313" key="4">
    <source>
        <dbReference type="Proteomes" id="UP000639004"/>
    </source>
</evidence>
<dbReference type="Proteomes" id="UP000639004">
    <property type="component" value="Unassembled WGS sequence"/>
</dbReference>
<evidence type="ECO:0000256" key="1">
    <source>
        <dbReference type="SAM" id="MobiDB-lite"/>
    </source>
</evidence>
<gene>
    <name evidence="3" type="ORF">JEQ07_15705</name>
</gene>
<feature type="compositionally biased region" description="Polar residues" evidence="1">
    <location>
        <begin position="66"/>
        <end position="79"/>
    </location>
</feature>
<keyword evidence="2" id="KW-0472">Membrane</keyword>
<proteinExistence type="predicted"/>
<organism evidence="3 4">
    <name type="scientific">Serratia proteamaculans</name>
    <dbReference type="NCBI Taxonomy" id="28151"/>
    <lineage>
        <taxon>Bacteria</taxon>
        <taxon>Pseudomonadati</taxon>
        <taxon>Pseudomonadota</taxon>
        <taxon>Gammaproteobacteria</taxon>
        <taxon>Enterobacterales</taxon>
        <taxon>Yersiniaceae</taxon>
        <taxon>Serratia</taxon>
    </lineage>
</organism>
<keyword evidence="2" id="KW-0812">Transmembrane</keyword>
<sequence length="86" mass="9538">MIASILANPYVSMFGYVIGVISGSIAIVQAFNISKKNKEIKRLNVDIINMTNELNFQVSNKNKVNQGDKSQYFQDNSGPVNIDNRG</sequence>
<accession>A0ABS0TTZ2</accession>
<dbReference type="RefSeq" id="WP_198642359.1">
    <property type="nucleotide sequence ID" value="NZ_CBCPJV010000007.1"/>
</dbReference>
<evidence type="ECO:0000256" key="2">
    <source>
        <dbReference type="SAM" id="Phobius"/>
    </source>
</evidence>